<feature type="domain" description="Luciferase-like" evidence="7">
    <location>
        <begin position="33"/>
        <end position="385"/>
    </location>
</feature>
<dbReference type="GO" id="GO:0004497">
    <property type="term" value="F:monooxygenase activity"/>
    <property type="evidence" value="ECO:0007669"/>
    <property type="project" value="UniProtKB-KW"/>
</dbReference>
<dbReference type="RefSeq" id="WP_159444856.1">
    <property type="nucleotide sequence ID" value="NZ_FRAP01000003.1"/>
</dbReference>
<evidence type="ECO:0000256" key="1">
    <source>
        <dbReference type="ARBA" id="ARBA00022630"/>
    </source>
</evidence>
<evidence type="ECO:0000256" key="5">
    <source>
        <dbReference type="ARBA" id="ARBA00033748"/>
    </source>
</evidence>
<protein>
    <submittedName>
        <fullName evidence="8">FMN-dependent oxidoreductase, nitrilotriacetate monooxygenase family</fullName>
    </submittedName>
</protein>
<dbReference type="InterPro" id="IPR036661">
    <property type="entry name" value="Luciferase-like_sf"/>
</dbReference>
<dbReference type="InterPro" id="IPR011251">
    <property type="entry name" value="Luciferase-like_dom"/>
</dbReference>
<dbReference type="SUPFAM" id="SSF51679">
    <property type="entry name" value="Bacterial luciferase-like"/>
    <property type="match status" value="1"/>
</dbReference>
<evidence type="ECO:0000313" key="8">
    <source>
        <dbReference type="EMBL" id="SHK14712.1"/>
    </source>
</evidence>
<dbReference type="InterPro" id="IPR051260">
    <property type="entry name" value="Diverse_substr_monoxygenases"/>
</dbReference>
<dbReference type="OrthoDB" id="9135350at2"/>
<feature type="binding site" evidence="6">
    <location>
        <position position="221"/>
    </location>
    <ligand>
        <name>FMN</name>
        <dbReference type="ChEBI" id="CHEBI:58210"/>
    </ligand>
</feature>
<dbReference type="Pfam" id="PF00296">
    <property type="entry name" value="Bac_luciferase"/>
    <property type="match status" value="1"/>
</dbReference>
<dbReference type="PIRSF" id="PIRSF000337">
    <property type="entry name" value="NTA_MOA"/>
    <property type="match status" value="1"/>
</dbReference>
<feature type="binding site" evidence="6">
    <location>
        <position position="147"/>
    </location>
    <ligand>
        <name>FMN</name>
        <dbReference type="ChEBI" id="CHEBI:58210"/>
    </ligand>
</feature>
<dbReference type="Gene3D" id="3.20.20.30">
    <property type="entry name" value="Luciferase-like domain"/>
    <property type="match status" value="1"/>
</dbReference>
<dbReference type="PANTHER" id="PTHR30011:SF16">
    <property type="entry name" value="C2H2 FINGER DOMAIN TRANSCRIPTION FACTOR (EUROFUNG)-RELATED"/>
    <property type="match status" value="1"/>
</dbReference>
<proteinExistence type="inferred from homology"/>
<feature type="binding site" evidence="6">
    <location>
        <position position="222"/>
    </location>
    <ligand>
        <name>FMN</name>
        <dbReference type="ChEBI" id="CHEBI:58210"/>
    </ligand>
</feature>
<evidence type="ECO:0000256" key="3">
    <source>
        <dbReference type="ARBA" id="ARBA00023002"/>
    </source>
</evidence>
<feature type="binding site" evidence="6">
    <location>
        <position position="99"/>
    </location>
    <ligand>
        <name>FMN</name>
        <dbReference type="ChEBI" id="CHEBI:58210"/>
    </ligand>
</feature>
<feature type="binding site" evidence="6">
    <location>
        <position position="60"/>
    </location>
    <ligand>
        <name>FMN</name>
        <dbReference type="ChEBI" id="CHEBI:58210"/>
    </ligand>
</feature>
<dbReference type="PANTHER" id="PTHR30011">
    <property type="entry name" value="ALKANESULFONATE MONOOXYGENASE-RELATED"/>
    <property type="match status" value="1"/>
</dbReference>
<keyword evidence="2 6" id="KW-0288">FMN</keyword>
<keyword evidence="1 6" id="KW-0285">Flavoprotein</keyword>
<dbReference type="STRING" id="1848.SAMN05443637_10369"/>
<evidence type="ECO:0000256" key="6">
    <source>
        <dbReference type="PIRSR" id="PIRSR000337-1"/>
    </source>
</evidence>
<name>A0A1M6Q3A5_PSETH</name>
<dbReference type="CDD" id="cd01095">
    <property type="entry name" value="Nitrilotriacetate_monoxgenase"/>
    <property type="match status" value="1"/>
</dbReference>
<evidence type="ECO:0000259" key="7">
    <source>
        <dbReference type="Pfam" id="PF00296"/>
    </source>
</evidence>
<accession>A0A1M6Q3A5</accession>
<dbReference type="NCBIfam" id="TIGR03860">
    <property type="entry name" value="FMN_nitrolo"/>
    <property type="match status" value="1"/>
</dbReference>
<sequence length="444" mass="49320">MSDGEPRRLHLALSAGIAGTSQGAWRRPDSRSEEWGTVEYMIDLARATEAACFDAFFLSDLSSPNRELAAVQPPYLFFEPLTLTAALARETSRIGLIATASTTFHEPYNLARQVATLDHISGGRVGWNAVTSSIGEQNFGRRPWPDHAGRYARAEEFLDVVTKLWDSWEAGAVLNDREAGRFADISKIHSIDHEGEHFAVAGPLNVTRTPQGRPVIVQAGSSDAGRNLASRHADMVFTAQQELDGAVAFRTDIRRRAEGFGRSPDEVAVMPGICPIVAEDARSAHEVQESLLDLIDEPTALARLADQLGGADLSGLDLDEPIPPERLPEVVSIERRRSRYAVFRRLAVEERWTLRRLIRHEAAAYGHGVVAGSAEQIADRLQEWFEHDAADGFVVIPPYQRGLELFFERVVAELQDRKLFRTEYEGTTLREHLGVPVPKNRWTS</sequence>
<comment type="similarity">
    <text evidence="5">Belongs to the NtaA/SnaA/DszA monooxygenase family.</text>
</comment>
<keyword evidence="4 8" id="KW-0503">Monooxygenase</keyword>
<keyword evidence="9" id="KW-1185">Reference proteome</keyword>
<keyword evidence="3" id="KW-0560">Oxidoreductase</keyword>
<evidence type="ECO:0000256" key="2">
    <source>
        <dbReference type="ARBA" id="ARBA00022643"/>
    </source>
</evidence>
<evidence type="ECO:0000313" key="9">
    <source>
        <dbReference type="Proteomes" id="UP000184363"/>
    </source>
</evidence>
<dbReference type="AlphaFoldDB" id="A0A1M6Q3A5"/>
<dbReference type="Proteomes" id="UP000184363">
    <property type="component" value="Unassembled WGS sequence"/>
</dbReference>
<dbReference type="EMBL" id="FRAP01000003">
    <property type="protein sequence ID" value="SHK14712.1"/>
    <property type="molecule type" value="Genomic_DNA"/>
</dbReference>
<dbReference type="InterPro" id="IPR016215">
    <property type="entry name" value="NTA_MOA"/>
</dbReference>
<evidence type="ECO:0000256" key="4">
    <source>
        <dbReference type="ARBA" id="ARBA00023033"/>
    </source>
</evidence>
<dbReference type="GO" id="GO:0016705">
    <property type="term" value="F:oxidoreductase activity, acting on paired donors, with incorporation or reduction of molecular oxygen"/>
    <property type="evidence" value="ECO:0007669"/>
    <property type="project" value="InterPro"/>
</dbReference>
<feature type="binding site" evidence="6">
    <location>
        <position position="151"/>
    </location>
    <ligand>
        <name>FMN</name>
        <dbReference type="ChEBI" id="CHEBI:58210"/>
    </ligand>
</feature>
<reference evidence="8 9" key="1">
    <citation type="submission" date="2016-11" db="EMBL/GenBank/DDBJ databases">
        <authorList>
            <person name="Jaros S."/>
            <person name="Januszkiewicz K."/>
            <person name="Wedrychowicz H."/>
        </authorList>
    </citation>
    <scope>NUCLEOTIDE SEQUENCE [LARGE SCALE GENOMIC DNA]</scope>
    <source>
        <strain evidence="8 9">DSM 43832</strain>
    </source>
</reference>
<gene>
    <name evidence="8" type="ORF">SAMN05443637_10369</name>
</gene>
<organism evidence="8 9">
    <name type="scientific">Pseudonocardia thermophila</name>
    <dbReference type="NCBI Taxonomy" id="1848"/>
    <lineage>
        <taxon>Bacteria</taxon>
        <taxon>Bacillati</taxon>
        <taxon>Actinomycetota</taxon>
        <taxon>Actinomycetes</taxon>
        <taxon>Pseudonocardiales</taxon>
        <taxon>Pseudonocardiaceae</taxon>
        <taxon>Pseudonocardia</taxon>
    </lineage>
</organism>